<feature type="domain" description="NmrA-like" evidence="4">
    <location>
        <begin position="4"/>
        <end position="256"/>
    </location>
</feature>
<dbReference type="GeneID" id="62162398"/>
<reference evidence="5" key="2">
    <citation type="submission" date="2020-11" db="EMBL/GenBank/DDBJ databases">
        <title>Whole genome sequencing of Colletotrichum sp.</title>
        <authorList>
            <person name="Li H."/>
        </authorList>
    </citation>
    <scope>NUCLEOTIDE SEQUENCE</scope>
    <source>
        <strain evidence="5">CkLH20</strain>
    </source>
</reference>
<dbReference type="PANTHER" id="PTHR47706:SF4">
    <property type="entry name" value="NMRA-LIKE DOMAIN-CONTAINING PROTEIN"/>
    <property type="match status" value="1"/>
</dbReference>
<evidence type="ECO:0000313" key="6">
    <source>
        <dbReference type="Proteomes" id="UP000781932"/>
    </source>
</evidence>
<organism evidence="5 6">
    <name type="scientific">Colletotrichum karsti</name>
    <dbReference type="NCBI Taxonomy" id="1095194"/>
    <lineage>
        <taxon>Eukaryota</taxon>
        <taxon>Fungi</taxon>
        <taxon>Dikarya</taxon>
        <taxon>Ascomycota</taxon>
        <taxon>Pezizomycotina</taxon>
        <taxon>Sordariomycetes</taxon>
        <taxon>Hypocreomycetidae</taxon>
        <taxon>Glomerellales</taxon>
        <taxon>Glomerellaceae</taxon>
        <taxon>Colletotrichum</taxon>
        <taxon>Colletotrichum boninense species complex</taxon>
    </lineage>
</organism>
<comment type="similarity">
    <text evidence="1">Belongs to the NmrA-type oxidoreductase family. Isoflavone reductase subfamily.</text>
</comment>
<reference evidence="5" key="1">
    <citation type="submission" date="2020-03" db="EMBL/GenBank/DDBJ databases">
        <authorList>
            <person name="He L."/>
        </authorList>
    </citation>
    <scope>NUCLEOTIDE SEQUENCE</scope>
    <source>
        <strain evidence="5">CkLH20</strain>
    </source>
</reference>
<sequence length="325" mass="35798">MTRTTVAIAGATGETGRSIIEALLDDAENFEVTALARPASANNQKHEALRARGVKVVAADLAGPEEALVAALSGIDVVIAPLSVPSLRDQIPLARAAKKAGVKRFVPSEFAMAMPPRGIHDAQDVKTDVLDEIKRLHLPYTVINVGWWYAGFIPRLPSGRTAPHVLTAYITGDNLIPGDGEAVCAVVDTRDIGRYVARIIRDPRTLNKCVLASGFAHRMNELYDLAEEMSGEKIERTYVSAEDMERRIQDYRRAIAEGETDFKVTVNLLMMQYFLAAGVRQENSPEYAEYLGYLLATDLYPDFNPITFREAFQEILDGKARPAYS</sequence>
<protein>
    <submittedName>
        <fullName evidence="5">Isoflavone reductase</fullName>
    </submittedName>
</protein>
<comment type="caution">
    <text evidence="5">The sequence shown here is derived from an EMBL/GenBank/DDBJ whole genome shotgun (WGS) entry which is preliminary data.</text>
</comment>
<dbReference type="Gene3D" id="3.40.50.720">
    <property type="entry name" value="NAD(P)-binding Rossmann-like Domain"/>
    <property type="match status" value="1"/>
</dbReference>
<evidence type="ECO:0000256" key="3">
    <source>
        <dbReference type="ARBA" id="ARBA00023002"/>
    </source>
</evidence>
<proteinExistence type="inferred from homology"/>
<dbReference type="PANTHER" id="PTHR47706">
    <property type="entry name" value="NMRA-LIKE FAMILY PROTEIN"/>
    <property type="match status" value="1"/>
</dbReference>
<dbReference type="OrthoDB" id="419598at2759"/>
<gene>
    <name evidence="5" type="ORF">CkaCkLH20_06607</name>
</gene>
<dbReference type="RefSeq" id="XP_038745136.1">
    <property type="nucleotide sequence ID" value="XM_038889324.1"/>
</dbReference>
<dbReference type="CDD" id="cd05259">
    <property type="entry name" value="PCBER_SDR_a"/>
    <property type="match status" value="1"/>
</dbReference>
<dbReference type="Pfam" id="PF05368">
    <property type="entry name" value="NmrA"/>
    <property type="match status" value="1"/>
</dbReference>
<keyword evidence="6" id="KW-1185">Reference proteome</keyword>
<accession>A0A9P6I4H1</accession>
<dbReference type="InterPro" id="IPR008030">
    <property type="entry name" value="NmrA-like"/>
</dbReference>
<name>A0A9P6I4H1_9PEZI</name>
<dbReference type="InterPro" id="IPR045312">
    <property type="entry name" value="PCBER-like"/>
</dbReference>
<dbReference type="Proteomes" id="UP000781932">
    <property type="component" value="Unassembled WGS sequence"/>
</dbReference>
<dbReference type="SUPFAM" id="SSF51735">
    <property type="entry name" value="NAD(P)-binding Rossmann-fold domains"/>
    <property type="match status" value="1"/>
</dbReference>
<dbReference type="InterPro" id="IPR051609">
    <property type="entry name" value="NmrA/Isoflavone_reductase-like"/>
</dbReference>
<dbReference type="Gene3D" id="3.90.25.10">
    <property type="entry name" value="UDP-galactose 4-epimerase, domain 1"/>
    <property type="match status" value="1"/>
</dbReference>
<dbReference type="GO" id="GO:0016491">
    <property type="term" value="F:oxidoreductase activity"/>
    <property type="evidence" value="ECO:0007669"/>
    <property type="project" value="UniProtKB-KW"/>
</dbReference>
<evidence type="ECO:0000259" key="4">
    <source>
        <dbReference type="Pfam" id="PF05368"/>
    </source>
</evidence>
<keyword evidence="3" id="KW-0560">Oxidoreductase</keyword>
<evidence type="ECO:0000256" key="1">
    <source>
        <dbReference type="ARBA" id="ARBA00005725"/>
    </source>
</evidence>
<keyword evidence="2" id="KW-0521">NADP</keyword>
<dbReference type="InterPro" id="IPR036291">
    <property type="entry name" value="NAD(P)-bd_dom_sf"/>
</dbReference>
<dbReference type="AlphaFoldDB" id="A0A9P6I4H1"/>
<dbReference type="EMBL" id="JAATWM020000020">
    <property type="protein sequence ID" value="KAF9875675.1"/>
    <property type="molecule type" value="Genomic_DNA"/>
</dbReference>
<evidence type="ECO:0000313" key="5">
    <source>
        <dbReference type="EMBL" id="KAF9875675.1"/>
    </source>
</evidence>
<evidence type="ECO:0000256" key="2">
    <source>
        <dbReference type="ARBA" id="ARBA00022857"/>
    </source>
</evidence>